<feature type="domain" description="Large ribosomal subunit protein uL6 alpha-beta" evidence="7">
    <location>
        <begin position="90"/>
        <end position="164"/>
    </location>
</feature>
<dbReference type="InterPro" id="IPR002358">
    <property type="entry name" value="Ribosomal_uL6_CS"/>
</dbReference>
<reference evidence="8 9" key="1">
    <citation type="submission" date="2016-10" db="EMBL/GenBank/DDBJ databases">
        <authorList>
            <person name="de Groot N.N."/>
        </authorList>
    </citation>
    <scope>NUCLEOTIDE SEQUENCE [LARGE SCALE GENOMIC DNA]</scope>
    <source>
        <strain evidence="8 9">ATCC 700224</strain>
    </source>
</reference>
<dbReference type="GO" id="GO:0022625">
    <property type="term" value="C:cytosolic large ribosomal subunit"/>
    <property type="evidence" value="ECO:0007669"/>
    <property type="project" value="UniProtKB-UniRule"/>
</dbReference>
<keyword evidence="4 6" id="KW-0694">RNA-binding</keyword>
<dbReference type="InterPro" id="IPR036789">
    <property type="entry name" value="Ribosomal_uL6-like_a/b-dom_sf"/>
</dbReference>
<sequence length="177" mass="19397">MSRVGKYPVDVPKGVTVTVANNVVTAKGKLGEMTYQCPDDVETTLEGERVWVRPKATHKQARQHWGTTRAQINNVVKGVGEGFTKKLELVGVGYKAQVQGKNLVLSLGYSHDITYPIPADLKIVALAPTQVEVSGASKQRVGQVASELRGFRPPEPYKGKGVKYADERILRKEGKKK</sequence>
<comment type="function">
    <text evidence="4 6">This protein binds to the 23S rRNA, and is important in its secondary structure. It is located near the subunit interface in the base of the L7/L12 stalk, and near the tRNA binding site of the peptidyltransferase center.</text>
</comment>
<protein>
    <recommendedName>
        <fullName evidence="4">Large ribosomal subunit protein uL6</fullName>
    </recommendedName>
</protein>
<proteinExistence type="inferred from homology"/>
<dbReference type="STRING" id="69960.SAMN05421720_101117"/>
<keyword evidence="3 4" id="KW-0687">Ribonucleoprotein</keyword>
<evidence type="ECO:0000256" key="2">
    <source>
        <dbReference type="ARBA" id="ARBA00022980"/>
    </source>
</evidence>
<dbReference type="OrthoDB" id="9805007at2"/>
<keyword evidence="4 6" id="KW-0699">rRNA-binding</keyword>
<dbReference type="Gene3D" id="3.90.930.12">
    <property type="entry name" value="Ribosomal protein L6, alpha-beta domain"/>
    <property type="match status" value="2"/>
</dbReference>
<dbReference type="Proteomes" id="UP000199412">
    <property type="component" value="Unassembled WGS sequence"/>
</dbReference>
<comment type="similarity">
    <text evidence="1 4 5">Belongs to the universal ribosomal protein uL6 family.</text>
</comment>
<dbReference type="PANTHER" id="PTHR11655">
    <property type="entry name" value="60S/50S RIBOSOMAL PROTEIN L6/L9"/>
    <property type="match status" value="1"/>
</dbReference>
<keyword evidence="9" id="KW-1185">Reference proteome</keyword>
<dbReference type="InterPro" id="IPR000702">
    <property type="entry name" value="Ribosomal_uL6-like"/>
</dbReference>
<dbReference type="RefSeq" id="WP_092780557.1">
    <property type="nucleotide sequence ID" value="NZ_FNAP01000001.1"/>
</dbReference>
<keyword evidence="2 4" id="KW-0689">Ribosomal protein</keyword>
<dbReference type="GO" id="GO:0003735">
    <property type="term" value="F:structural constituent of ribosome"/>
    <property type="evidence" value="ECO:0007669"/>
    <property type="project" value="UniProtKB-UniRule"/>
</dbReference>
<dbReference type="PANTHER" id="PTHR11655:SF14">
    <property type="entry name" value="LARGE RIBOSOMAL SUBUNIT PROTEIN UL6M"/>
    <property type="match status" value="1"/>
</dbReference>
<dbReference type="GO" id="GO:0002181">
    <property type="term" value="P:cytoplasmic translation"/>
    <property type="evidence" value="ECO:0007669"/>
    <property type="project" value="TreeGrafter"/>
</dbReference>
<dbReference type="Pfam" id="PF00347">
    <property type="entry name" value="Ribosomal_L6"/>
    <property type="match status" value="2"/>
</dbReference>
<evidence type="ECO:0000256" key="3">
    <source>
        <dbReference type="ARBA" id="ARBA00023274"/>
    </source>
</evidence>
<dbReference type="NCBIfam" id="TIGR03654">
    <property type="entry name" value="L6_bact"/>
    <property type="match status" value="1"/>
</dbReference>
<dbReference type="InterPro" id="IPR020040">
    <property type="entry name" value="Ribosomal_uL6_a/b-dom"/>
</dbReference>
<dbReference type="SUPFAM" id="SSF56053">
    <property type="entry name" value="Ribosomal protein L6"/>
    <property type="match status" value="2"/>
</dbReference>
<comment type="subunit">
    <text evidence="4">Part of the 50S ribosomal subunit.</text>
</comment>
<feature type="domain" description="Large ribosomal subunit protein uL6 alpha-beta" evidence="7">
    <location>
        <begin position="11"/>
        <end position="82"/>
    </location>
</feature>
<evidence type="ECO:0000256" key="1">
    <source>
        <dbReference type="ARBA" id="ARBA00009356"/>
    </source>
</evidence>
<dbReference type="FunFam" id="3.90.930.12:FF:000001">
    <property type="entry name" value="50S ribosomal protein L6"/>
    <property type="match status" value="1"/>
</dbReference>
<organism evidence="8 9">
    <name type="scientific">Rhodospira trueperi</name>
    <dbReference type="NCBI Taxonomy" id="69960"/>
    <lineage>
        <taxon>Bacteria</taxon>
        <taxon>Pseudomonadati</taxon>
        <taxon>Pseudomonadota</taxon>
        <taxon>Alphaproteobacteria</taxon>
        <taxon>Rhodospirillales</taxon>
        <taxon>Rhodospirillaceae</taxon>
        <taxon>Rhodospira</taxon>
    </lineage>
</organism>
<dbReference type="PRINTS" id="PR00059">
    <property type="entry name" value="RIBOSOMALL6"/>
</dbReference>
<evidence type="ECO:0000256" key="6">
    <source>
        <dbReference type="RuleBase" id="RU003870"/>
    </source>
</evidence>
<dbReference type="PIRSF" id="PIRSF002162">
    <property type="entry name" value="Ribosomal_L6"/>
    <property type="match status" value="1"/>
</dbReference>
<accession>A0A1G6WDP8</accession>
<dbReference type="GO" id="GO:0019843">
    <property type="term" value="F:rRNA binding"/>
    <property type="evidence" value="ECO:0007669"/>
    <property type="project" value="UniProtKB-UniRule"/>
</dbReference>
<evidence type="ECO:0000313" key="9">
    <source>
        <dbReference type="Proteomes" id="UP000199412"/>
    </source>
</evidence>
<gene>
    <name evidence="4" type="primary">rplF</name>
    <name evidence="8" type="ORF">SAMN05421720_101117</name>
</gene>
<dbReference type="PROSITE" id="PS00525">
    <property type="entry name" value="RIBOSOMAL_L6_1"/>
    <property type="match status" value="1"/>
</dbReference>
<evidence type="ECO:0000313" key="8">
    <source>
        <dbReference type="EMBL" id="SDD63928.1"/>
    </source>
</evidence>
<dbReference type="InterPro" id="IPR019906">
    <property type="entry name" value="Ribosomal_uL6_bac-type"/>
</dbReference>
<evidence type="ECO:0000256" key="4">
    <source>
        <dbReference type="HAMAP-Rule" id="MF_01365"/>
    </source>
</evidence>
<dbReference type="HAMAP" id="MF_01365_B">
    <property type="entry name" value="Ribosomal_uL6_B"/>
    <property type="match status" value="1"/>
</dbReference>
<evidence type="ECO:0000256" key="5">
    <source>
        <dbReference type="RuleBase" id="RU003869"/>
    </source>
</evidence>
<dbReference type="AlphaFoldDB" id="A0A1G6WDP8"/>
<name>A0A1G6WDP8_9PROT</name>
<evidence type="ECO:0000259" key="7">
    <source>
        <dbReference type="Pfam" id="PF00347"/>
    </source>
</evidence>
<dbReference type="EMBL" id="FNAP01000001">
    <property type="protein sequence ID" value="SDD63928.1"/>
    <property type="molecule type" value="Genomic_DNA"/>
</dbReference>